<dbReference type="AlphaFoldDB" id="A0A8B6D8M5"/>
<comment type="similarity">
    <text evidence="11">Belongs to the amiloride-sensitive sodium channel (TC 1.A.6) family.</text>
</comment>
<keyword evidence="9 11" id="KW-0739">Sodium transport</keyword>
<reference evidence="14" key="1">
    <citation type="submission" date="2018-11" db="EMBL/GenBank/DDBJ databases">
        <authorList>
            <person name="Alioto T."/>
            <person name="Alioto T."/>
        </authorList>
    </citation>
    <scope>NUCLEOTIDE SEQUENCE</scope>
</reference>
<keyword evidence="15" id="KW-1185">Reference proteome</keyword>
<evidence type="ECO:0000256" key="8">
    <source>
        <dbReference type="ARBA" id="ARBA00023136"/>
    </source>
</evidence>
<organism evidence="14 15">
    <name type="scientific">Mytilus galloprovincialis</name>
    <name type="common">Mediterranean mussel</name>
    <dbReference type="NCBI Taxonomy" id="29158"/>
    <lineage>
        <taxon>Eukaryota</taxon>
        <taxon>Metazoa</taxon>
        <taxon>Spiralia</taxon>
        <taxon>Lophotrochozoa</taxon>
        <taxon>Mollusca</taxon>
        <taxon>Bivalvia</taxon>
        <taxon>Autobranchia</taxon>
        <taxon>Pteriomorphia</taxon>
        <taxon>Mytilida</taxon>
        <taxon>Mytiloidea</taxon>
        <taxon>Mytilidae</taxon>
        <taxon>Mytilinae</taxon>
        <taxon>Mytilus</taxon>
    </lineage>
</organism>
<comment type="subcellular location">
    <subcellularLocation>
        <location evidence="1">Membrane</location>
        <topology evidence="1">Multi-pass membrane protein</topology>
    </subcellularLocation>
</comment>
<dbReference type="PANTHER" id="PTHR11690:SF248">
    <property type="entry name" value="PICKPOCKET 17, ISOFORM A"/>
    <property type="match status" value="1"/>
</dbReference>
<evidence type="ECO:0000256" key="4">
    <source>
        <dbReference type="ARBA" id="ARBA00022692"/>
    </source>
</evidence>
<evidence type="ECO:0000256" key="11">
    <source>
        <dbReference type="RuleBase" id="RU000679"/>
    </source>
</evidence>
<feature type="non-terminal residue" evidence="14">
    <location>
        <position position="189"/>
    </location>
</feature>
<keyword evidence="7 11" id="KW-0406">Ion transport</keyword>
<gene>
    <name evidence="14" type="ORF">MGAL_10B003552</name>
</gene>
<evidence type="ECO:0000256" key="12">
    <source>
        <dbReference type="SAM" id="MobiDB-lite"/>
    </source>
</evidence>
<sequence length="189" mass="20844">MDINMNDSGTGKHGRSRSRTSIGSAGNTKSFRRLFSRFSEKTSMQGVFYIYSAKKSAQKIFWVCLLIACTIGMSSHLYYLISQFLEYPVNTKIELGFSNLIFPAVTICNVNPIRRSKLYMATAELQQVAAQLQAMDFWGYESSTQSQRTTHSSTTSGQSSTTSGDISTPSGNNSTPSGNNSTTEPPVWQ</sequence>
<dbReference type="GO" id="GO:0015280">
    <property type="term" value="F:ligand-gated sodium channel activity"/>
    <property type="evidence" value="ECO:0007669"/>
    <property type="project" value="TreeGrafter"/>
</dbReference>
<dbReference type="PANTHER" id="PTHR11690">
    <property type="entry name" value="AMILORIDE-SENSITIVE SODIUM CHANNEL-RELATED"/>
    <property type="match status" value="1"/>
</dbReference>
<evidence type="ECO:0000256" key="6">
    <source>
        <dbReference type="ARBA" id="ARBA00023053"/>
    </source>
</evidence>
<protein>
    <submittedName>
        <fullName evidence="14">Uncharacterized protein</fullName>
    </submittedName>
</protein>
<feature type="region of interest" description="Disordered" evidence="12">
    <location>
        <begin position="1"/>
        <end position="25"/>
    </location>
</feature>
<dbReference type="GO" id="GO:0005886">
    <property type="term" value="C:plasma membrane"/>
    <property type="evidence" value="ECO:0007669"/>
    <property type="project" value="TreeGrafter"/>
</dbReference>
<keyword evidence="10 11" id="KW-0407">Ion channel</keyword>
<evidence type="ECO:0000313" key="15">
    <source>
        <dbReference type="Proteomes" id="UP000596742"/>
    </source>
</evidence>
<evidence type="ECO:0000256" key="1">
    <source>
        <dbReference type="ARBA" id="ARBA00004141"/>
    </source>
</evidence>
<accession>A0A8B6D8M5</accession>
<keyword evidence="5 13" id="KW-1133">Transmembrane helix</keyword>
<comment type="caution">
    <text evidence="14">The sequence shown here is derived from an EMBL/GenBank/DDBJ whole genome shotgun (WGS) entry which is preliminary data.</text>
</comment>
<keyword evidence="2 11" id="KW-0813">Transport</keyword>
<dbReference type="OrthoDB" id="6238402at2759"/>
<keyword evidence="6" id="KW-0915">Sodium</keyword>
<evidence type="ECO:0000256" key="9">
    <source>
        <dbReference type="ARBA" id="ARBA00023201"/>
    </source>
</evidence>
<dbReference type="Proteomes" id="UP000596742">
    <property type="component" value="Unassembled WGS sequence"/>
</dbReference>
<evidence type="ECO:0000256" key="13">
    <source>
        <dbReference type="SAM" id="Phobius"/>
    </source>
</evidence>
<feature type="region of interest" description="Disordered" evidence="12">
    <location>
        <begin position="147"/>
        <end position="189"/>
    </location>
</feature>
<evidence type="ECO:0000256" key="3">
    <source>
        <dbReference type="ARBA" id="ARBA00022461"/>
    </source>
</evidence>
<dbReference type="EMBL" id="UYJE01003063">
    <property type="protein sequence ID" value="VDI16240.1"/>
    <property type="molecule type" value="Genomic_DNA"/>
</dbReference>
<keyword evidence="4 11" id="KW-0812">Transmembrane</keyword>
<name>A0A8B6D8M5_MYTGA</name>
<dbReference type="Pfam" id="PF00858">
    <property type="entry name" value="ASC"/>
    <property type="match status" value="1"/>
</dbReference>
<keyword evidence="3 11" id="KW-0894">Sodium channel</keyword>
<dbReference type="InterPro" id="IPR001873">
    <property type="entry name" value="ENaC"/>
</dbReference>
<feature type="transmembrane region" description="Helical" evidence="13">
    <location>
        <begin position="60"/>
        <end position="81"/>
    </location>
</feature>
<evidence type="ECO:0000256" key="2">
    <source>
        <dbReference type="ARBA" id="ARBA00022448"/>
    </source>
</evidence>
<evidence type="ECO:0000256" key="10">
    <source>
        <dbReference type="ARBA" id="ARBA00023303"/>
    </source>
</evidence>
<evidence type="ECO:0000256" key="7">
    <source>
        <dbReference type="ARBA" id="ARBA00023065"/>
    </source>
</evidence>
<evidence type="ECO:0000313" key="14">
    <source>
        <dbReference type="EMBL" id="VDI16240.1"/>
    </source>
</evidence>
<keyword evidence="8 13" id="KW-0472">Membrane</keyword>
<proteinExistence type="inferred from homology"/>
<evidence type="ECO:0000256" key="5">
    <source>
        <dbReference type="ARBA" id="ARBA00022989"/>
    </source>
</evidence>